<keyword evidence="4 6" id="KW-0862">Zinc</keyword>
<dbReference type="PANTHER" id="PTHR11085:SF6">
    <property type="entry name" value="NAD-DEPENDENT PROTEIN DEACETYLASE SIRTUIN-2"/>
    <property type="match status" value="1"/>
</dbReference>
<dbReference type="GO" id="GO:0017136">
    <property type="term" value="F:histone deacetylase activity, NAD-dependent"/>
    <property type="evidence" value="ECO:0007669"/>
    <property type="project" value="TreeGrafter"/>
</dbReference>
<dbReference type="InterPro" id="IPR026590">
    <property type="entry name" value="Ssirtuin_cat_dom"/>
</dbReference>
<sequence>MLTELPSLAEHPKPASILVDKGNIQQGEKQEVEEGSKKVETHTDWRSILEISRSRDSKIQSEYDRVRRSIRDTLKSTKGTLDNISKTQSVVKESMDQSKELDRKWNKFQSDFDQAMSKMVERIGEAIGARKTRSDPLAAIVEGDEGDEVPTVVQKKLVLGMDLTLRAVCRKLKKGTYKKVAVIMGAGCSVSAGIPDFRTPGTGLYDNLSKYNLPYPEAAFDLHYFNNVDPQPFVELGSSLYPGRHSPTPAHLFVKKLSDSGLLLRCYTQNIDGLERQAGLPGDKLVEAHGSFLGEGACGLCGNKVGEEVMKVGMLGKKLVKCEKVGCCGNCKPPITFFGEDLPEVFKSRYREDMKECDLLIVMGTSLSVAPISNLPEMVRPLVPRVLINKQVVGTFKYKDGEENYRDVIWEGTCDDGVAAISNLMGWGGKGVMGKDGTTEQRGDTKQRCGKKQRAKLKKPSALGNKGAQNRSKKKPVREVTG</sequence>
<accession>A0A9W7GM05</accession>
<dbReference type="SUPFAM" id="SSF52467">
    <property type="entry name" value="DHS-like NAD/FAD-binding domain"/>
    <property type="match status" value="1"/>
</dbReference>
<evidence type="ECO:0000256" key="4">
    <source>
        <dbReference type="ARBA" id="ARBA00022833"/>
    </source>
</evidence>
<comment type="cofactor">
    <cofactor evidence="1">
        <name>Zn(2+)</name>
        <dbReference type="ChEBI" id="CHEBI:29105"/>
    </cofactor>
</comment>
<feature type="binding site" evidence="6">
    <location>
        <position position="328"/>
    </location>
    <ligand>
        <name>Zn(2+)</name>
        <dbReference type="ChEBI" id="CHEBI:29105"/>
    </ligand>
</feature>
<feature type="binding site" evidence="6">
    <location>
        <position position="298"/>
    </location>
    <ligand>
        <name>Zn(2+)</name>
        <dbReference type="ChEBI" id="CHEBI:29105"/>
    </ligand>
</feature>
<keyword evidence="5" id="KW-0520">NAD</keyword>
<feature type="active site" description="Proton acceptor" evidence="6">
    <location>
        <position position="289"/>
    </location>
</feature>
<evidence type="ECO:0000313" key="10">
    <source>
        <dbReference type="Proteomes" id="UP001165065"/>
    </source>
</evidence>
<reference evidence="10" key="1">
    <citation type="journal article" date="2023" name="Commun. Biol.">
        <title>Genome analysis of Parmales, the sister group of diatoms, reveals the evolutionary specialization of diatoms from phago-mixotrophs to photoautotrophs.</title>
        <authorList>
            <person name="Ban H."/>
            <person name="Sato S."/>
            <person name="Yoshikawa S."/>
            <person name="Yamada K."/>
            <person name="Nakamura Y."/>
            <person name="Ichinomiya M."/>
            <person name="Sato N."/>
            <person name="Blanc-Mathieu R."/>
            <person name="Endo H."/>
            <person name="Kuwata A."/>
            <person name="Ogata H."/>
        </authorList>
    </citation>
    <scope>NUCLEOTIDE SEQUENCE [LARGE SCALE GENOMIC DNA]</scope>
</reference>
<dbReference type="PROSITE" id="PS50305">
    <property type="entry name" value="SIRTUIN"/>
    <property type="match status" value="1"/>
</dbReference>
<proteinExistence type="predicted"/>
<organism evidence="9 10">
    <name type="scientific">Triparma columacea</name>
    <dbReference type="NCBI Taxonomy" id="722753"/>
    <lineage>
        <taxon>Eukaryota</taxon>
        <taxon>Sar</taxon>
        <taxon>Stramenopiles</taxon>
        <taxon>Ochrophyta</taxon>
        <taxon>Bolidophyceae</taxon>
        <taxon>Parmales</taxon>
        <taxon>Triparmaceae</taxon>
        <taxon>Triparma</taxon>
    </lineage>
</organism>
<gene>
    <name evidence="9" type="ORF">TrCOL_g12609</name>
</gene>
<dbReference type="EMBL" id="BRYA01000377">
    <property type="protein sequence ID" value="GMI48164.1"/>
    <property type="molecule type" value="Genomic_DNA"/>
</dbReference>
<evidence type="ECO:0000259" key="8">
    <source>
        <dbReference type="PROSITE" id="PS50305"/>
    </source>
</evidence>
<feature type="compositionally biased region" description="Basic and acidic residues" evidence="7">
    <location>
        <begin position="28"/>
        <end position="39"/>
    </location>
</feature>
<feature type="region of interest" description="Disordered" evidence="7">
    <location>
        <begin position="1"/>
        <end position="39"/>
    </location>
</feature>
<keyword evidence="10" id="KW-1185">Reference proteome</keyword>
<evidence type="ECO:0000313" key="9">
    <source>
        <dbReference type="EMBL" id="GMI48164.1"/>
    </source>
</evidence>
<dbReference type="PANTHER" id="PTHR11085">
    <property type="entry name" value="NAD-DEPENDENT PROTEIN DEACYLASE SIRTUIN-5, MITOCHONDRIAL-RELATED"/>
    <property type="match status" value="1"/>
</dbReference>
<feature type="compositionally biased region" description="Basic residues" evidence="7">
    <location>
        <begin position="448"/>
        <end position="459"/>
    </location>
</feature>
<protein>
    <recommendedName>
        <fullName evidence="8">Deacetylase sirtuin-type domain-containing protein</fullName>
    </recommendedName>
</protein>
<evidence type="ECO:0000256" key="6">
    <source>
        <dbReference type="PROSITE-ProRule" id="PRU00236"/>
    </source>
</evidence>
<evidence type="ECO:0000256" key="2">
    <source>
        <dbReference type="ARBA" id="ARBA00022679"/>
    </source>
</evidence>
<dbReference type="OrthoDB" id="420264at2759"/>
<evidence type="ECO:0000256" key="7">
    <source>
        <dbReference type="SAM" id="MobiDB-lite"/>
    </source>
</evidence>
<dbReference type="Gene3D" id="3.40.50.1220">
    <property type="entry name" value="TPP-binding domain"/>
    <property type="match status" value="1"/>
</dbReference>
<dbReference type="GO" id="GO:0046872">
    <property type="term" value="F:metal ion binding"/>
    <property type="evidence" value="ECO:0007669"/>
    <property type="project" value="UniProtKB-KW"/>
</dbReference>
<evidence type="ECO:0000256" key="3">
    <source>
        <dbReference type="ARBA" id="ARBA00022723"/>
    </source>
</evidence>
<feature type="region of interest" description="Disordered" evidence="7">
    <location>
        <begin position="432"/>
        <end position="482"/>
    </location>
</feature>
<dbReference type="GO" id="GO:0070403">
    <property type="term" value="F:NAD+ binding"/>
    <property type="evidence" value="ECO:0007669"/>
    <property type="project" value="InterPro"/>
</dbReference>
<feature type="binding site" evidence="6">
    <location>
        <position position="322"/>
    </location>
    <ligand>
        <name>Zn(2+)</name>
        <dbReference type="ChEBI" id="CHEBI:29105"/>
    </ligand>
</feature>
<name>A0A9W7GM05_9STRA</name>
<keyword evidence="3 6" id="KW-0479">Metal-binding</keyword>
<feature type="binding site" evidence="6">
    <location>
        <position position="301"/>
    </location>
    <ligand>
        <name>Zn(2+)</name>
        <dbReference type="ChEBI" id="CHEBI:29105"/>
    </ligand>
</feature>
<dbReference type="GO" id="GO:0005634">
    <property type="term" value="C:nucleus"/>
    <property type="evidence" value="ECO:0007669"/>
    <property type="project" value="TreeGrafter"/>
</dbReference>
<dbReference type="InterPro" id="IPR050134">
    <property type="entry name" value="NAD-dep_sirtuin_deacylases"/>
</dbReference>
<dbReference type="Proteomes" id="UP001165065">
    <property type="component" value="Unassembled WGS sequence"/>
</dbReference>
<keyword evidence="2" id="KW-0808">Transferase</keyword>
<dbReference type="InterPro" id="IPR003000">
    <property type="entry name" value="Sirtuin"/>
</dbReference>
<dbReference type="InterPro" id="IPR029035">
    <property type="entry name" value="DHS-like_NAD/FAD-binding_dom"/>
</dbReference>
<evidence type="ECO:0000256" key="1">
    <source>
        <dbReference type="ARBA" id="ARBA00001947"/>
    </source>
</evidence>
<dbReference type="AlphaFoldDB" id="A0A9W7GM05"/>
<dbReference type="Pfam" id="PF02146">
    <property type="entry name" value="SIR2"/>
    <property type="match status" value="1"/>
</dbReference>
<feature type="domain" description="Deacetylase sirtuin-type" evidence="8">
    <location>
        <begin position="158"/>
        <end position="428"/>
    </location>
</feature>
<feature type="compositionally biased region" description="Basic and acidic residues" evidence="7">
    <location>
        <begin position="437"/>
        <end position="447"/>
    </location>
</feature>
<evidence type="ECO:0000256" key="5">
    <source>
        <dbReference type="ARBA" id="ARBA00023027"/>
    </source>
</evidence>
<dbReference type="Gene3D" id="3.30.1600.10">
    <property type="entry name" value="SIR2/SIRT2 'Small Domain"/>
    <property type="match status" value="1"/>
</dbReference>
<comment type="caution">
    <text evidence="9">The sequence shown here is derived from an EMBL/GenBank/DDBJ whole genome shotgun (WGS) entry which is preliminary data.</text>
</comment>
<dbReference type="InterPro" id="IPR026591">
    <property type="entry name" value="Sirtuin_cat_small_dom_sf"/>
</dbReference>